<evidence type="ECO:0000256" key="1">
    <source>
        <dbReference type="ARBA" id="ARBA00004651"/>
    </source>
</evidence>
<feature type="transmembrane region" description="Helical" evidence="7">
    <location>
        <begin position="211"/>
        <end position="232"/>
    </location>
</feature>
<dbReference type="AlphaFoldDB" id="A0A939ITU0"/>
<protein>
    <submittedName>
        <fullName evidence="9">ABC transporter permease</fullName>
    </submittedName>
</protein>
<organism evidence="9 10">
    <name type="scientific">Corynebacterium mendelii</name>
    <dbReference type="NCBI Taxonomy" id="2765362"/>
    <lineage>
        <taxon>Bacteria</taxon>
        <taxon>Bacillati</taxon>
        <taxon>Actinomycetota</taxon>
        <taxon>Actinomycetes</taxon>
        <taxon>Mycobacteriales</taxon>
        <taxon>Corynebacteriaceae</taxon>
        <taxon>Corynebacterium</taxon>
    </lineage>
</organism>
<evidence type="ECO:0000256" key="2">
    <source>
        <dbReference type="ARBA" id="ARBA00022448"/>
    </source>
</evidence>
<gene>
    <name evidence="9" type="ORF">JZY06_06210</name>
</gene>
<dbReference type="Proteomes" id="UP000664332">
    <property type="component" value="Unassembled WGS sequence"/>
</dbReference>
<keyword evidence="4 7" id="KW-0812">Transmembrane</keyword>
<dbReference type="InterPro" id="IPR050366">
    <property type="entry name" value="BP-dependent_transpt_permease"/>
</dbReference>
<evidence type="ECO:0000256" key="4">
    <source>
        <dbReference type="ARBA" id="ARBA00022692"/>
    </source>
</evidence>
<feature type="transmembrane region" description="Helical" evidence="7">
    <location>
        <begin position="125"/>
        <end position="144"/>
    </location>
</feature>
<keyword evidence="10" id="KW-1185">Reference proteome</keyword>
<comment type="subcellular location">
    <subcellularLocation>
        <location evidence="1 7">Cell membrane</location>
        <topology evidence="1 7">Multi-pass membrane protein</topology>
    </subcellularLocation>
</comment>
<feature type="transmembrane region" description="Helical" evidence="7">
    <location>
        <begin position="252"/>
        <end position="274"/>
    </location>
</feature>
<keyword evidence="6 7" id="KW-0472">Membrane</keyword>
<feature type="transmembrane region" description="Helical" evidence="7">
    <location>
        <begin position="88"/>
        <end position="113"/>
    </location>
</feature>
<dbReference type="SUPFAM" id="SSF161098">
    <property type="entry name" value="MetI-like"/>
    <property type="match status" value="1"/>
</dbReference>
<comment type="similarity">
    <text evidence="7">Belongs to the binding-protein-dependent transport system permease family.</text>
</comment>
<sequence length="290" mass="30169">MTLPEQHPRTSPKAPVNRRIRPTVTTAVGALIVTGVIVMAVVSLFYTPYDPIHAIPADRLQGPSVDHLMGTDRYGRDTLSRIMAGSRITLFVGVVAVGIGALAGTPLGIAAAVGNRWIGQLIMRGADLLLAFPALLLAIVTGAVFGASTASAMVAIGIATIPGFTRVARAGTLSILTRDYVSAARLSGRSSTAIAVHHVLPNLTGMLTVQVTVGFALAILAEAALSFLGLGTPPPDPSWGRMLNDAQSSLGTQPWLAFWPGMTIAVTVLGFNLLGDGLRDHLDPTTRGQA</sequence>
<dbReference type="Pfam" id="PF00528">
    <property type="entry name" value="BPD_transp_1"/>
    <property type="match status" value="1"/>
</dbReference>
<accession>A0A939ITU0</accession>
<evidence type="ECO:0000256" key="3">
    <source>
        <dbReference type="ARBA" id="ARBA00022475"/>
    </source>
</evidence>
<dbReference type="PANTHER" id="PTHR43386">
    <property type="entry name" value="OLIGOPEPTIDE TRANSPORT SYSTEM PERMEASE PROTEIN APPC"/>
    <property type="match status" value="1"/>
</dbReference>
<dbReference type="PROSITE" id="PS50928">
    <property type="entry name" value="ABC_TM1"/>
    <property type="match status" value="1"/>
</dbReference>
<evidence type="ECO:0000313" key="10">
    <source>
        <dbReference type="Proteomes" id="UP000664332"/>
    </source>
</evidence>
<comment type="caution">
    <text evidence="9">The sequence shown here is derived from an EMBL/GenBank/DDBJ whole genome shotgun (WGS) entry which is preliminary data.</text>
</comment>
<dbReference type="CDD" id="cd06261">
    <property type="entry name" value="TM_PBP2"/>
    <property type="match status" value="1"/>
</dbReference>
<reference evidence="9" key="1">
    <citation type="submission" date="2021-03" db="EMBL/GenBank/DDBJ databases">
        <authorList>
            <person name="Sun Q."/>
        </authorList>
    </citation>
    <scope>NUCLEOTIDE SEQUENCE</scope>
    <source>
        <strain evidence="9">CCM 8862</strain>
    </source>
</reference>
<evidence type="ECO:0000313" key="9">
    <source>
        <dbReference type="EMBL" id="MBN9644209.1"/>
    </source>
</evidence>
<evidence type="ECO:0000256" key="6">
    <source>
        <dbReference type="ARBA" id="ARBA00023136"/>
    </source>
</evidence>
<evidence type="ECO:0000256" key="7">
    <source>
        <dbReference type="RuleBase" id="RU363032"/>
    </source>
</evidence>
<proteinExistence type="inferred from homology"/>
<dbReference type="InterPro" id="IPR035906">
    <property type="entry name" value="MetI-like_sf"/>
</dbReference>
<feature type="domain" description="ABC transmembrane type-1" evidence="8">
    <location>
        <begin position="86"/>
        <end position="275"/>
    </location>
</feature>
<keyword evidence="2 7" id="KW-0813">Transport</keyword>
<evidence type="ECO:0000259" key="8">
    <source>
        <dbReference type="PROSITE" id="PS50928"/>
    </source>
</evidence>
<feature type="transmembrane region" description="Helical" evidence="7">
    <location>
        <begin position="23"/>
        <end position="46"/>
    </location>
</feature>
<dbReference type="GO" id="GO:0005886">
    <property type="term" value="C:plasma membrane"/>
    <property type="evidence" value="ECO:0007669"/>
    <property type="project" value="UniProtKB-SubCell"/>
</dbReference>
<dbReference type="GO" id="GO:0055085">
    <property type="term" value="P:transmembrane transport"/>
    <property type="evidence" value="ECO:0007669"/>
    <property type="project" value="InterPro"/>
</dbReference>
<keyword evidence="3" id="KW-1003">Cell membrane</keyword>
<dbReference type="EMBL" id="JAFLEQ010000008">
    <property type="protein sequence ID" value="MBN9644209.1"/>
    <property type="molecule type" value="Genomic_DNA"/>
</dbReference>
<dbReference type="Gene3D" id="1.10.3720.10">
    <property type="entry name" value="MetI-like"/>
    <property type="match status" value="1"/>
</dbReference>
<keyword evidence="5 7" id="KW-1133">Transmembrane helix</keyword>
<dbReference type="PANTHER" id="PTHR43386:SF25">
    <property type="entry name" value="PEPTIDE ABC TRANSPORTER PERMEASE PROTEIN"/>
    <property type="match status" value="1"/>
</dbReference>
<dbReference type="InterPro" id="IPR000515">
    <property type="entry name" value="MetI-like"/>
</dbReference>
<evidence type="ECO:0000256" key="5">
    <source>
        <dbReference type="ARBA" id="ARBA00022989"/>
    </source>
</evidence>
<name>A0A939ITU0_9CORY</name>